<feature type="signal peptide" evidence="3">
    <location>
        <begin position="1"/>
        <end position="18"/>
    </location>
</feature>
<feature type="coiled-coil region" evidence="1">
    <location>
        <begin position="18"/>
        <end position="45"/>
    </location>
</feature>
<keyword evidence="5" id="KW-1185">Reference proteome</keyword>
<proteinExistence type="predicted"/>
<name>A0ABS9K691_9RHOO</name>
<dbReference type="RefSeq" id="WP_275712078.1">
    <property type="nucleotide sequence ID" value="NZ_JAKLTN010000004.1"/>
</dbReference>
<accession>A0ABS9K691</accession>
<dbReference type="Proteomes" id="UP001165384">
    <property type="component" value="Unassembled WGS sequence"/>
</dbReference>
<organism evidence="4 5">
    <name type="scientific">Dechloromonas hankyongensis</name>
    <dbReference type="NCBI Taxonomy" id="2908002"/>
    <lineage>
        <taxon>Bacteria</taxon>
        <taxon>Pseudomonadati</taxon>
        <taxon>Pseudomonadota</taxon>
        <taxon>Betaproteobacteria</taxon>
        <taxon>Rhodocyclales</taxon>
        <taxon>Azonexaceae</taxon>
        <taxon>Dechloromonas</taxon>
    </lineage>
</organism>
<dbReference type="EMBL" id="JAKLTN010000004">
    <property type="protein sequence ID" value="MCG2578688.1"/>
    <property type="molecule type" value="Genomic_DNA"/>
</dbReference>
<protein>
    <submittedName>
        <fullName evidence="4">Uncharacterized protein</fullName>
    </submittedName>
</protein>
<sequence length="136" mass="15934">MKILFLIFALLSCGWAAAETEDNRLDQLEAAYNRVQQEQQAVFQQFQMTQELRRNELEPPPPPGTGTRRYSALGDDSRALDYDENVRLQQARQDRLQRYDKEISRAYTRYLELANQKKALLDQMQTLGQPEPEARR</sequence>
<keyword evidence="3" id="KW-0732">Signal</keyword>
<evidence type="ECO:0000256" key="3">
    <source>
        <dbReference type="SAM" id="SignalP"/>
    </source>
</evidence>
<keyword evidence="1" id="KW-0175">Coiled coil</keyword>
<feature type="chain" id="PRO_5045483572" evidence="3">
    <location>
        <begin position="19"/>
        <end position="136"/>
    </location>
</feature>
<evidence type="ECO:0000313" key="5">
    <source>
        <dbReference type="Proteomes" id="UP001165384"/>
    </source>
</evidence>
<comment type="caution">
    <text evidence="4">The sequence shown here is derived from an EMBL/GenBank/DDBJ whole genome shotgun (WGS) entry which is preliminary data.</text>
</comment>
<evidence type="ECO:0000256" key="2">
    <source>
        <dbReference type="SAM" id="MobiDB-lite"/>
    </source>
</evidence>
<evidence type="ECO:0000313" key="4">
    <source>
        <dbReference type="EMBL" id="MCG2578688.1"/>
    </source>
</evidence>
<feature type="region of interest" description="Disordered" evidence="2">
    <location>
        <begin position="51"/>
        <end position="77"/>
    </location>
</feature>
<evidence type="ECO:0000256" key="1">
    <source>
        <dbReference type="SAM" id="Coils"/>
    </source>
</evidence>
<reference evidence="4" key="1">
    <citation type="submission" date="2022-01" db="EMBL/GenBank/DDBJ databases">
        <authorList>
            <person name="Jo J.-H."/>
            <person name="Im W.-T."/>
        </authorList>
    </citation>
    <scope>NUCLEOTIDE SEQUENCE</scope>
    <source>
        <strain evidence="4">XY25</strain>
    </source>
</reference>
<gene>
    <name evidence="4" type="ORF">LZ012_16945</name>
</gene>